<comment type="caution">
    <text evidence="5">The sequence shown here is derived from an EMBL/GenBank/DDBJ whole genome shotgun (WGS) entry which is preliminary data.</text>
</comment>
<feature type="domain" description="Acyl-CoA dehydrogenase C-terminal" evidence="4">
    <location>
        <begin position="196"/>
        <end position="322"/>
    </location>
</feature>
<protein>
    <submittedName>
        <fullName evidence="5">Acyl-CoA dehydrogenase</fullName>
    </submittedName>
</protein>
<evidence type="ECO:0000259" key="4">
    <source>
        <dbReference type="Pfam" id="PF08028"/>
    </source>
</evidence>
<dbReference type="InterPro" id="IPR013107">
    <property type="entry name" value="Acyl-CoA_DH_C"/>
</dbReference>
<proteinExistence type="inferred from homology"/>
<dbReference type="Gene3D" id="1.10.540.10">
    <property type="entry name" value="Acyl-CoA dehydrogenase/oxidase, N-terminal domain"/>
    <property type="match status" value="1"/>
</dbReference>
<evidence type="ECO:0000259" key="3">
    <source>
        <dbReference type="Pfam" id="PF02771"/>
    </source>
</evidence>
<dbReference type="RefSeq" id="WP_203799011.1">
    <property type="nucleotide sequence ID" value="NZ_BAAAQE010000094.1"/>
</dbReference>
<dbReference type="SUPFAM" id="SSF47203">
    <property type="entry name" value="Acyl-CoA dehydrogenase C-terminal domain-like"/>
    <property type="match status" value="1"/>
</dbReference>
<accession>A0ABQ3XEM8</accession>
<dbReference type="EMBL" id="BOMG01000064">
    <property type="protein sequence ID" value="GID56945.1"/>
    <property type="molecule type" value="Genomic_DNA"/>
</dbReference>
<keyword evidence="1" id="KW-0560">Oxidoreductase</keyword>
<keyword evidence="6" id="KW-1185">Reference proteome</keyword>
<dbReference type="InterPro" id="IPR009100">
    <property type="entry name" value="AcylCoA_DH/oxidase_NM_dom_sf"/>
</dbReference>
<dbReference type="Pfam" id="PF08028">
    <property type="entry name" value="Acyl-CoA_dh_2"/>
    <property type="match status" value="1"/>
</dbReference>
<evidence type="ECO:0000313" key="5">
    <source>
        <dbReference type="EMBL" id="GID56945.1"/>
    </source>
</evidence>
<dbReference type="Pfam" id="PF02771">
    <property type="entry name" value="Acyl-CoA_dh_N"/>
    <property type="match status" value="1"/>
</dbReference>
<dbReference type="Proteomes" id="UP000612282">
    <property type="component" value="Unassembled WGS sequence"/>
</dbReference>
<evidence type="ECO:0000256" key="2">
    <source>
        <dbReference type="ARBA" id="ARBA00049661"/>
    </source>
</evidence>
<dbReference type="InterPro" id="IPR036250">
    <property type="entry name" value="AcylCo_DH-like_C"/>
</dbReference>
<dbReference type="InterPro" id="IPR013786">
    <property type="entry name" value="AcylCoA_DH/ox_N"/>
</dbReference>
<dbReference type="PROSITE" id="PS00073">
    <property type="entry name" value="ACYL_COA_DH_2"/>
    <property type="match status" value="1"/>
</dbReference>
<dbReference type="InterPro" id="IPR046373">
    <property type="entry name" value="Acyl-CoA_Oxase/DH_mid-dom_sf"/>
</dbReference>
<gene>
    <name evidence="5" type="ORF">Aco03nite_053490</name>
</gene>
<dbReference type="Gene3D" id="1.20.140.10">
    <property type="entry name" value="Butyryl-CoA Dehydrogenase, subunit A, domain 3"/>
    <property type="match status" value="1"/>
</dbReference>
<dbReference type="PANTHER" id="PTHR48083">
    <property type="entry name" value="MEDIUM-CHAIN SPECIFIC ACYL-COA DEHYDROGENASE, MITOCHONDRIAL-RELATED"/>
    <property type="match status" value="1"/>
</dbReference>
<dbReference type="InterPro" id="IPR050741">
    <property type="entry name" value="Acyl-CoA_dehydrogenase"/>
</dbReference>
<dbReference type="InterPro" id="IPR037069">
    <property type="entry name" value="AcylCoA_DH/ox_N_sf"/>
</dbReference>
<dbReference type="Gene3D" id="2.40.110.10">
    <property type="entry name" value="Butyryl-CoA Dehydrogenase, subunit A, domain 2"/>
    <property type="match status" value="1"/>
</dbReference>
<dbReference type="SUPFAM" id="SSF56645">
    <property type="entry name" value="Acyl-CoA dehydrogenase NM domain-like"/>
    <property type="match status" value="1"/>
</dbReference>
<dbReference type="InterPro" id="IPR006089">
    <property type="entry name" value="Acyl-CoA_DH_CS"/>
</dbReference>
<organism evidence="5 6">
    <name type="scientific">Actinoplanes couchii</name>
    <dbReference type="NCBI Taxonomy" id="403638"/>
    <lineage>
        <taxon>Bacteria</taxon>
        <taxon>Bacillati</taxon>
        <taxon>Actinomycetota</taxon>
        <taxon>Actinomycetes</taxon>
        <taxon>Micromonosporales</taxon>
        <taxon>Micromonosporaceae</taxon>
        <taxon>Actinoplanes</taxon>
    </lineage>
</organism>
<evidence type="ECO:0000313" key="6">
    <source>
        <dbReference type="Proteomes" id="UP000612282"/>
    </source>
</evidence>
<dbReference type="PANTHER" id="PTHR48083:SF19">
    <property type="entry name" value="FLAVIN-DEPENDENT MONOOXYGENASE, OXYGENASE SUBUNIT HSAA"/>
    <property type="match status" value="1"/>
</dbReference>
<comment type="similarity">
    <text evidence="2">Belongs to the HpaH/HsaA monooxygenase family.</text>
</comment>
<sequence length="337" mass="35400">MVFDEKDRLPAETFAAMREAGDFAMAVPLTYGGAGSSSGAVLDRLIELGQKDASVSWVAGVSVVSKVLAARLGDDTVLKEIFADPRSVSCGSGRPECGTGTRDGDDVLVTGAWPNVSGCEDADWAGLGLMLDGAPHVAYIPAGDLRVEHTWRTVGMRATGSHTLTAGAVRVPAAFVLPMRPFPVDDVLLFALTVLGPVIGAARGALNATTAMFGTGRKPFMTAYTSMGESPGARHWLAEATHLITRAEQTAHTIAAAVDADGPIPPADLPRWQMAQSSAARDCRTAVDMLLDLHGGGGFSIDNPIQRFWRDVAADSRHPHLNPYLATENLGKVLTAG</sequence>
<evidence type="ECO:0000256" key="1">
    <source>
        <dbReference type="ARBA" id="ARBA00023002"/>
    </source>
</evidence>
<feature type="domain" description="Acyl-CoA dehydrogenase/oxidase N-terminal" evidence="3">
    <location>
        <begin position="4"/>
        <end position="67"/>
    </location>
</feature>
<reference evidence="5 6" key="1">
    <citation type="submission" date="2021-01" db="EMBL/GenBank/DDBJ databases">
        <title>Whole genome shotgun sequence of Actinoplanes couchii NBRC 106145.</title>
        <authorList>
            <person name="Komaki H."/>
            <person name="Tamura T."/>
        </authorList>
    </citation>
    <scope>NUCLEOTIDE SEQUENCE [LARGE SCALE GENOMIC DNA]</scope>
    <source>
        <strain evidence="5 6">NBRC 106145</strain>
    </source>
</reference>
<name>A0ABQ3XEM8_9ACTN</name>